<dbReference type="Pfam" id="PF22768">
    <property type="entry name" value="SPP1_Dit"/>
    <property type="match status" value="1"/>
</dbReference>
<sequence length="239" mass="26206">MRSIVYAGNDFSDVCSAEVVARSANPIIAEYMRVPGRAGALLVTGYIPPVDVTVRLFMDMGYNPGFTGMAQMRAKVRRWLSWPGGGNLILPDDPEIEYRDVILVGAADWSNLFEDGECQLTFTLFDPIGWGAERVERTARFDVGGNWPTLPEIRLVAAAGSYLQVSVPAIGRGIRVDYEFSGGEAVVVDCQGETVRINDNDARDCVALASDFFALEPGEAILSTSNCTYVETRFSERWA</sequence>
<dbReference type="Gene3D" id="2.60.120.860">
    <property type="match status" value="1"/>
</dbReference>
<dbReference type="AlphaFoldDB" id="A0A172RXA5"/>
<evidence type="ECO:0000313" key="2">
    <source>
        <dbReference type="EMBL" id="SEP02341.1"/>
    </source>
</evidence>
<dbReference type="STRING" id="79604.AAY81_03485"/>
<accession>A0A172RXA5</accession>
<protein>
    <submittedName>
        <fullName evidence="2">Phage-related protein</fullName>
    </submittedName>
</protein>
<dbReference type="Proteomes" id="UP000182975">
    <property type="component" value="Unassembled WGS sequence"/>
</dbReference>
<name>A0A172RXA5_9ACTN</name>
<reference evidence="3" key="1">
    <citation type="submission" date="2016-10" db="EMBL/GenBank/DDBJ databases">
        <authorList>
            <person name="Varghese N."/>
        </authorList>
    </citation>
    <scope>NUCLEOTIDE SEQUENCE [LARGE SCALE GENOMIC DNA]</scope>
    <source>
        <strain evidence="3">DSM 21843</strain>
    </source>
</reference>
<keyword evidence="3" id="KW-1185">Reference proteome</keyword>
<dbReference type="EMBL" id="FOEC01000020">
    <property type="protein sequence ID" value="SEP02341.1"/>
    <property type="molecule type" value="Genomic_DNA"/>
</dbReference>
<dbReference type="KEGG" id="ddt:AAY81_03485"/>
<dbReference type="InterPro" id="IPR054738">
    <property type="entry name" value="Siphovirus-type_tail_C"/>
</dbReference>
<evidence type="ECO:0000259" key="1">
    <source>
        <dbReference type="Pfam" id="PF22768"/>
    </source>
</evidence>
<dbReference type="Gene3D" id="2.40.30.200">
    <property type="match status" value="1"/>
</dbReference>
<dbReference type="OrthoDB" id="3182255at2"/>
<evidence type="ECO:0000313" key="3">
    <source>
        <dbReference type="Proteomes" id="UP000182975"/>
    </source>
</evidence>
<dbReference type="RefSeq" id="WP_066661418.1">
    <property type="nucleotide sequence ID" value="NZ_CP011402.1"/>
</dbReference>
<gene>
    <name evidence="2" type="ORF">SAMN02910314_01949</name>
</gene>
<proteinExistence type="predicted"/>
<dbReference type="PATRIC" id="fig|79604.3.peg.710"/>
<feature type="domain" description="Siphovirus-type tail component C-terminal" evidence="1">
    <location>
        <begin position="144"/>
        <end position="238"/>
    </location>
</feature>
<organism evidence="2 3">
    <name type="scientific">Denitrobacterium detoxificans</name>
    <dbReference type="NCBI Taxonomy" id="79604"/>
    <lineage>
        <taxon>Bacteria</taxon>
        <taxon>Bacillati</taxon>
        <taxon>Actinomycetota</taxon>
        <taxon>Coriobacteriia</taxon>
        <taxon>Eggerthellales</taxon>
        <taxon>Eggerthellaceae</taxon>
        <taxon>Denitrobacterium</taxon>
    </lineage>
</organism>